<dbReference type="Proteomes" id="UP001476247">
    <property type="component" value="Unassembled WGS sequence"/>
</dbReference>
<evidence type="ECO:0000256" key="5">
    <source>
        <dbReference type="ARBA" id="ARBA00023288"/>
    </source>
</evidence>
<dbReference type="SUPFAM" id="SSF64356">
    <property type="entry name" value="SNARE-like"/>
    <property type="match status" value="1"/>
</dbReference>
<evidence type="ECO:0000256" key="2">
    <source>
        <dbReference type="ARBA" id="ARBA00022481"/>
    </source>
</evidence>
<dbReference type="InterPro" id="IPR010908">
    <property type="entry name" value="Longin_dom"/>
</dbReference>
<gene>
    <name evidence="9" type="ORF">HPULCUR_007391</name>
</gene>
<evidence type="ECO:0000256" key="3">
    <source>
        <dbReference type="ARBA" id="ARBA00023136"/>
    </source>
</evidence>
<evidence type="ECO:0000313" key="9">
    <source>
        <dbReference type="EMBL" id="GAA5801933.1"/>
    </source>
</evidence>
<evidence type="ECO:0000313" key="10">
    <source>
        <dbReference type="Proteomes" id="UP001476247"/>
    </source>
</evidence>
<protein>
    <recommendedName>
        <fullName evidence="8">Longin domain-containing protein</fullName>
    </recommendedName>
</protein>
<dbReference type="Gene3D" id="3.30.450.50">
    <property type="entry name" value="Longin domain"/>
    <property type="match status" value="1"/>
</dbReference>
<dbReference type="SMART" id="SM01270">
    <property type="entry name" value="Longin"/>
    <property type="match status" value="1"/>
</dbReference>
<feature type="domain" description="Longin" evidence="8">
    <location>
        <begin position="12"/>
        <end position="58"/>
    </location>
</feature>
<evidence type="ECO:0000256" key="7">
    <source>
        <dbReference type="ARBA" id="ARBA00046278"/>
    </source>
</evidence>
<organism evidence="9 10">
    <name type="scientific">Helicostylum pulchrum</name>
    <dbReference type="NCBI Taxonomy" id="562976"/>
    <lineage>
        <taxon>Eukaryota</taxon>
        <taxon>Fungi</taxon>
        <taxon>Fungi incertae sedis</taxon>
        <taxon>Mucoromycota</taxon>
        <taxon>Mucoromycotina</taxon>
        <taxon>Mucoromycetes</taxon>
        <taxon>Mucorales</taxon>
        <taxon>Mucorineae</taxon>
        <taxon>Mucoraceae</taxon>
        <taxon>Helicostylum</taxon>
    </lineage>
</organism>
<dbReference type="InterPro" id="IPR011012">
    <property type="entry name" value="Longin-like_dom_sf"/>
</dbReference>
<evidence type="ECO:0000256" key="4">
    <source>
        <dbReference type="ARBA" id="ARBA00023139"/>
    </source>
</evidence>
<comment type="subcellular location">
    <subcellularLocation>
        <location evidence="7">Endomembrane system</location>
        <topology evidence="7">Lipid-anchor</topology>
        <orientation evidence="7">Cytoplasmic side</orientation>
    </subcellularLocation>
</comment>
<comment type="similarity">
    <text evidence="1">Belongs to the synaptobrevin family.</text>
</comment>
<reference evidence="9 10" key="1">
    <citation type="submission" date="2024-04" db="EMBL/GenBank/DDBJ databases">
        <title>genome sequences of Mucor flavus KT1a and Helicostylum pulchrum KT1b strains isolation_sourced from the surface of a dry-aged beef.</title>
        <authorList>
            <person name="Toyotome T."/>
            <person name="Hosono M."/>
            <person name="Torimaru M."/>
            <person name="Fukuda K."/>
            <person name="Mikami N."/>
        </authorList>
    </citation>
    <scope>NUCLEOTIDE SEQUENCE [LARGE SCALE GENOMIC DNA]</scope>
    <source>
        <strain evidence="9 10">KT1b</strain>
    </source>
</reference>
<keyword evidence="3" id="KW-0472">Membrane</keyword>
<dbReference type="PROSITE" id="PS50859">
    <property type="entry name" value="LONGIN"/>
    <property type="match status" value="1"/>
</dbReference>
<dbReference type="EMBL" id="BAABUJ010000020">
    <property type="protein sequence ID" value="GAA5801933.1"/>
    <property type="molecule type" value="Genomic_DNA"/>
</dbReference>
<keyword evidence="2" id="KW-0488">Methylation</keyword>
<comment type="caution">
    <text evidence="9">The sequence shown here is derived from an EMBL/GenBank/DDBJ whole genome shotgun (WGS) entry which is preliminary data.</text>
</comment>
<keyword evidence="4" id="KW-0564">Palmitate</keyword>
<proteinExistence type="inferred from homology"/>
<keyword evidence="10" id="KW-1185">Reference proteome</keyword>
<dbReference type="Pfam" id="PF13774">
    <property type="entry name" value="Longin"/>
    <property type="match status" value="1"/>
</dbReference>
<dbReference type="CDD" id="cd14824">
    <property type="entry name" value="Longin"/>
    <property type="match status" value="1"/>
</dbReference>
<sequence length="99" mass="11332">MKDEMSKNNVAHVYSHPQGISGMIISDKDYPSRVAFSLINKIMDEFLVKFSTDVWKKADTLDYPEIADYLVKYQDPQQADTIMKVQKELDETTAILVSV</sequence>
<keyword evidence="5" id="KW-0449">Lipoprotein</keyword>
<evidence type="ECO:0000256" key="1">
    <source>
        <dbReference type="ARBA" id="ARBA00008025"/>
    </source>
</evidence>
<dbReference type="PANTHER" id="PTHR45806:SF1">
    <property type="entry name" value="SYNAPTOBREVIN HOMOLOG YKT6"/>
    <property type="match status" value="1"/>
</dbReference>
<keyword evidence="6" id="KW-0636">Prenylation</keyword>
<dbReference type="PANTHER" id="PTHR45806">
    <property type="entry name" value="SYNAPTOBREVIN HOMOLOG YKT6"/>
    <property type="match status" value="1"/>
</dbReference>
<name>A0ABP9Y517_9FUNG</name>
<evidence type="ECO:0000259" key="8">
    <source>
        <dbReference type="PROSITE" id="PS50859"/>
    </source>
</evidence>
<evidence type="ECO:0000256" key="6">
    <source>
        <dbReference type="ARBA" id="ARBA00023289"/>
    </source>
</evidence>
<accession>A0ABP9Y517</accession>